<proteinExistence type="predicted"/>
<dbReference type="FunFam" id="3.90.1640.10:FF:000001">
    <property type="entry name" value="Probable manganese-dependent inorganic pyrophosphatase"/>
    <property type="match status" value="1"/>
</dbReference>
<keyword evidence="4 11" id="KW-0378">Hydrolase</keyword>
<accession>A0A9E7TH99</accession>
<dbReference type="EMBL" id="CP096115">
    <property type="protein sequence ID" value="UUX92457.1"/>
    <property type="molecule type" value="Genomic_DNA"/>
</dbReference>
<keyword evidence="12" id="KW-1185">Reference proteome</keyword>
<evidence type="ECO:0000256" key="7">
    <source>
        <dbReference type="ARBA" id="ARBA00032535"/>
    </source>
</evidence>
<dbReference type="SMART" id="SM00116">
    <property type="entry name" value="CBS"/>
    <property type="match status" value="2"/>
</dbReference>
<dbReference type="Proteomes" id="UP001060368">
    <property type="component" value="Chromosome"/>
</dbReference>
<evidence type="ECO:0000256" key="4">
    <source>
        <dbReference type="ARBA" id="ARBA00022801"/>
    </source>
</evidence>
<evidence type="ECO:0000256" key="6">
    <source>
        <dbReference type="ARBA" id="ARBA00023211"/>
    </source>
</evidence>
<dbReference type="KEGG" id="mend:L6E24_14135"/>
<keyword evidence="3" id="KW-0479">Metal-binding</keyword>
<dbReference type="Pfam" id="PF07085">
    <property type="entry name" value="DRTGG"/>
    <property type="match status" value="1"/>
</dbReference>
<protein>
    <recommendedName>
        <fullName evidence="2">inorganic diphosphatase</fullName>
        <ecNumber evidence="2">3.6.1.1</ecNumber>
    </recommendedName>
    <alternativeName>
        <fullName evidence="7">Pyrophosphate phospho-hydrolase</fullName>
    </alternativeName>
</protein>
<keyword evidence="5" id="KW-0486">Methionine biosynthesis</keyword>
<reference evidence="11" key="1">
    <citation type="submission" date="2022-04" db="EMBL/GenBank/DDBJ databases">
        <title>Complete genome of Methanoplanus endosymbiosus DSM 3599.</title>
        <authorList>
            <person name="Chen S.-C."/>
            <person name="You Y.-T."/>
            <person name="Zhou Y.-Z."/>
            <person name="Lai M.-C."/>
        </authorList>
    </citation>
    <scope>NUCLEOTIDE SEQUENCE</scope>
    <source>
        <strain evidence="11">DSM 3599</strain>
    </source>
</reference>
<dbReference type="Gene3D" id="3.40.1390.20">
    <property type="entry name" value="HprK N-terminal domain-like"/>
    <property type="match status" value="1"/>
</dbReference>
<evidence type="ECO:0000259" key="10">
    <source>
        <dbReference type="PROSITE" id="PS51371"/>
    </source>
</evidence>
<evidence type="ECO:0000256" key="1">
    <source>
        <dbReference type="ARBA" id="ARBA00001936"/>
    </source>
</evidence>
<dbReference type="Pfam" id="PF02833">
    <property type="entry name" value="DHHA2"/>
    <property type="match status" value="1"/>
</dbReference>
<dbReference type="GO" id="GO:0004427">
    <property type="term" value="F:inorganic diphosphate phosphatase activity"/>
    <property type="evidence" value="ECO:0007669"/>
    <property type="project" value="UniProtKB-EC"/>
</dbReference>
<dbReference type="InterPro" id="IPR000644">
    <property type="entry name" value="CBS_dom"/>
</dbReference>
<evidence type="ECO:0000256" key="2">
    <source>
        <dbReference type="ARBA" id="ARBA00012146"/>
    </source>
</evidence>
<dbReference type="InterPro" id="IPR028979">
    <property type="entry name" value="Ser_kin/Pase_Hpr-like_N_sf"/>
</dbReference>
<evidence type="ECO:0000256" key="8">
    <source>
        <dbReference type="ARBA" id="ARBA00047820"/>
    </source>
</evidence>
<dbReference type="GeneID" id="74308866"/>
<dbReference type="InterPro" id="IPR038763">
    <property type="entry name" value="DHH_sf"/>
</dbReference>
<dbReference type="InterPro" id="IPR004097">
    <property type="entry name" value="DHHA2"/>
</dbReference>
<dbReference type="SUPFAM" id="SSF75138">
    <property type="entry name" value="HprK N-terminal domain-like"/>
    <property type="match status" value="1"/>
</dbReference>
<dbReference type="NCBIfam" id="NF011443">
    <property type="entry name" value="PRK14869.1-5"/>
    <property type="match status" value="1"/>
</dbReference>
<dbReference type="Gene3D" id="3.10.310.20">
    <property type="entry name" value="DHHA2 domain"/>
    <property type="match status" value="1"/>
</dbReference>
<evidence type="ECO:0000256" key="9">
    <source>
        <dbReference type="PROSITE-ProRule" id="PRU00703"/>
    </source>
</evidence>
<dbReference type="AlphaFoldDB" id="A0A9E7TH99"/>
<keyword evidence="5" id="KW-0028">Amino-acid biosynthesis</keyword>
<gene>
    <name evidence="11" type="ORF">L6E24_14135</name>
</gene>
<evidence type="ECO:0000313" key="12">
    <source>
        <dbReference type="Proteomes" id="UP001060368"/>
    </source>
</evidence>
<feature type="domain" description="CBS" evidence="10">
    <location>
        <begin position="249"/>
        <end position="306"/>
    </location>
</feature>
<evidence type="ECO:0000313" key="11">
    <source>
        <dbReference type="EMBL" id="UUX92457.1"/>
    </source>
</evidence>
<dbReference type="Pfam" id="PF01368">
    <property type="entry name" value="DHH"/>
    <property type="match status" value="1"/>
</dbReference>
<keyword evidence="9" id="KW-0129">CBS domain</keyword>
<dbReference type="InterPro" id="IPR046342">
    <property type="entry name" value="CBS_dom_sf"/>
</dbReference>
<dbReference type="InterPro" id="IPR010766">
    <property type="entry name" value="DRTGG"/>
</dbReference>
<dbReference type="SUPFAM" id="SSF64182">
    <property type="entry name" value="DHH phosphoesterases"/>
    <property type="match status" value="1"/>
</dbReference>
<evidence type="ECO:0000256" key="3">
    <source>
        <dbReference type="ARBA" id="ARBA00022723"/>
    </source>
</evidence>
<dbReference type="SUPFAM" id="SSF54631">
    <property type="entry name" value="CBS-domain pair"/>
    <property type="match status" value="1"/>
</dbReference>
<name>A0A9E7TH99_9EURY</name>
<dbReference type="Pfam" id="PF00571">
    <property type="entry name" value="CBS"/>
    <property type="match status" value="2"/>
</dbReference>
<feature type="domain" description="CBS" evidence="10">
    <location>
        <begin position="71"/>
        <end position="129"/>
    </location>
</feature>
<dbReference type="InterPro" id="IPR038222">
    <property type="entry name" value="DHHA2_dom_sf"/>
</dbReference>
<dbReference type="SMART" id="SM01131">
    <property type="entry name" value="DHHA2"/>
    <property type="match status" value="1"/>
</dbReference>
<comment type="cofactor">
    <cofactor evidence="1">
        <name>Mn(2+)</name>
        <dbReference type="ChEBI" id="CHEBI:29035"/>
    </cofactor>
</comment>
<dbReference type="NCBIfam" id="NF011442">
    <property type="entry name" value="PRK14869.1-4"/>
    <property type="match status" value="1"/>
</dbReference>
<dbReference type="RefSeq" id="WP_257742605.1">
    <property type="nucleotide sequence ID" value="NZ_CP096115.1"/>
</dbReference>
<dbReference type="GO" id="GO:0009086">
    <property type="term" value="P:methionine biosynthetic process"/>
    <property type="evidence" value="ECO:0007669"/>
    <property type="project" value="UniProtKB-KW"/>
</dbReference>
<sequence length="540" mass="59388">MNHVYVIGHKNPDTDSISSVIGYSSFLNQKSPGKYLPVRCGEISNETEFALDKFGLSAPELIDSVEPNISDLPFIYSISAREDVPTIDIIEMMDENNVRNLPVTDSEGRLKGLMSEHGLAQAYIGRQKIEQLSITPIKPETLGRILQADLIVPTRDLFEGKVYIAIDALHVTLSRLTENDVAIVGDNEPAQLALISAGIAALIIADGAPVGERVINAAKKKEVALLATKLDAFGVGKMINLSLPAGEIMATDVEILRKDDSVEYAKQIVSSSRYRTACVVDEDKKLLGMISRNTFLDEVQKQVILLDHNEFTQAVDGIESAEILEIIDHHRIGAVTTLKPISFLNEPVGSTATIIAGKFYESGITPEKNIAGILLSGILSDTMVLRLSTTSDKDRAMVDYLAGIAEVDPVEFGTELIKRSMQVEGDSMNELLMRDVKKYELFGRDVVISQVMIPTFEFAEENKDEISTEINNLRAVRNADVYGAMFTSVFDDGSLLFLSADEHIVSASGAKDQPLMLKGVMSRKNDFIPWFGKILKEFWV</sequence>
<keyword evidence="6" id="KW-0464">Manganese</keyword>
<dbReference type="GO" id="GO:0005737">
    <property type="term" value="C:cytoplasm"/>
    <property type="evidence" value="ECO:0007669"/>
    <property type="project" value="InterPro"/>
</dbReference>
<dbReference type="EC" id="3.6.1.1" evidence="2"/>
<dbReference type="Gene3D" id="3.90.1640.10">
    <property type="entry name" value="inorganic pyrophosphatase (n-terminal core)"/>
    <property type="match status" value="2"/>
</dbReference>
<dbReference type="PANTHER" id="PTHR12112:SF22">
    <property type="entry name" value="MANGANESE-DEPENDENT INORGANIC PYROPHOSPHATASE-RELATED"/>
    <property type="match status" value="1"/>
</dbReference>
<dbReference type="PROSITE" id="PS51371">
    <property type="entry name" value="CBS"/>
    <property type="match status" value="2"/>
</dbReference>
<organism evidence="11 12">
    <name type="scientific">Methanoplanus endosymbiosus</name>
    <dbReference type="NCBI Taxonomy" id="33865"/>
    <lineage>
        <taxon>Archaea</taxon>
        <taxon>Methanobacteriati</taxon>
        <taxon>Methanobacteriota</taxon>
        <taxon>Stenosarchaea group</taxon>
        <taxon>Methanomicrobia</taxon>
        <taxon>Methanomicrobiales</taxon>
        <taxon>Methanomicrobiaceae</taxon>
        <taxon>Methanoplanus</taxon>
    </lineage>
</organism>
<comment type="catalytic activity">
    <reaction evidence="8">
        <text>diphosphate + H2O = 2 phosphate + H(+)</text>
        <dbReference type="Rhea" id="RHEA:24576"/>
        <dbReference type="ChEBI" id="CHEBI:15377"/>
        <dbReference type="ChEBI" id="CHEBI:15378"/>
        <dbReference type="ChEBI" id="CHEBI:33019"/>
        <dbReference type="ChEBI" id="CHEBI:43474"/>
        <dbReference type="EC" id="3.6.1.1"/>
    </reaction>
</comment>
<dbReference type="PANTHER" id="PTHR12112">
    <property type="entry name" value="BNIP - RELATED"/>
    <property type="match status" value="1"/>
</dbReference>
<dbReference type="InterPro" id="IPR001667">
    <property type="entry name" value="DDH_dom"/>
</dbReference>
<dbReference type="GO" id="GO:0046872">
    <property type="term" value="F:metal ion binding"/>
    <property type="evidence" value="ECO:0007669"/>
    <property type="project" value="UniProtKB-KW"/>
</dbReference>
<evidence type="ECO:0000256" key="5">
    <source>
        <dbReference type="ARBA" id="ARBA00023167"/>
    </source>
</evidence>